<comment type="subcellular location">
    <subcellularLocation>
        <location evidence="1">Membrane</location>
    </subcellularLocation>
</comment>
<gene>
    <name evidence="8" type="ORF">WICPIJ_006969</name>
</gene>
<evidence type="ECO:0000313" key="9">
    <source>
        <dbReference type="Proteomes" id="UP000774326"/>
    </source>
</evidence>
<keyword evidence="3 7" id="KW-0812">Transmembrane</keyword>
<proteinExistence type="inferred from homology"/>
<sequence>MDCCLVLVAVICPPIAVIFKSGLCTSDFLINVLLTMIGYIPGLIHAFFIISRPKTRYRDFDQEAAIYVTVAPLGCNHQGNNTCQCQNDCQNSGQCNPQSKINTSTPDFGNYGAINNGGTSSPPPYSVENTHK</sequence>
<dbReference type="OrthoDB" id="2802411at2759"/>
<dbReference type="PANTHER" id="PTHR21659:SF112">
    <property type="entry name" value="PROTEIN SNA2-RELATED"/>
    <property type="match status" value="1"/>
</dbReference>
<name>A0A9P8TJP7_WICPI</name>
<evidence type="ECO:0000256" key="7">
    <source>
        <dbReference type="SAM" id="Phobius"/>
    </source>
</evidence>
<evidence type="ECO:0000256" key="3">
    <source>
        <dbReference type="ARBA" id="ARBA00022692"/>
    </source>
</evidence>
<evidence type="ECO:0000256" key="6">
    <source>
        <dbReference type="SAM" id="MobiDB-lite"/>
    </source>
</evidence>
<organism evidence="8 9">
    <name type="scientific">Wickerhamomyces pijperi</name>
    <name type="common">Yeast</name>
    <name type="synonym">Pichia pijperi</name>
    <dbReference type="NCBI Taxonomy" id="599730"/>
    <lineage>
        <taxon>Eukaryota</taxon>
        <taxon>Fungi</taxon>
        <taxon>Dikarya</taxon>
        <taxon>Ascomycota</taxon>
        <taxon>Saccharomycotina</taxon>
        <taxon>Saccharomycetes</taxon>
        <taxon>Phaffomycetales</taxon>
        <taxon>Wickerhamomycetaceae</taxon>
        <taxon>Wickerhamomyces</taxon>
    </lineage>
</organism>
<protein>
    <recommendedName>
        <fullName evidence="10">Plasma membrane proteolipid 3</fullName>
    </recommendedName>
</protein>
<evidence type="ECO:0000256" key="5">
    <source>
        <dbReference type="ARBA" id="ARBA00023136"/>
    </source>
</evidence>
<keyword evidence="9" id="KW-1185">Reference proteome</keyword>
<keyword evidence="4 7" id="KW-1133">Transmembrane helix</keyword>
<reference evidence="8" key="1">
    <citation type="journal article" date="2021" name="Open Biol.">
        <title>Shared evolutionary footprints suggest mitochondrial oxidative damage underlies multiple complex I losses in fungi.</title>
        <authorList>
            <person name="Schikora-Tamarit M.A."/>
            <person name="Marcet-Houben M."/>
            <person name="Nosek J."/>
            <person name="Gabaldon T."/>
        </authorList>
    </citation>
    <scope>NUCLEOTIDE SEQUENCE</scope>
    <source>
        <strain evidence="8">CBS2887</strain>
    </source>
</reference>
<comment type="similarity">
    <text evidence="2">Belongs to the UPF0057 (PMP3) family.</text>
</comment>
<reference evidence="8" key="2">
    <citation type="submission" date="2021-01" db="EMBL/GenBank/DDBJ databases">
        <authorList>
            <person name="Schikora-Tamarit M.A."/>
        </authorList>
    </citation>
    <scope>NUCLEOTIDE SEQUENCE</scope>
    <source>
        <strain evidence="8">CBS2887</strain>
    </source>
</reference>
<feature type="region of interest" description="Disordered" evidence="6">
    <location>
        <begin position="106"/>
        <end position="132"/>
    </location>
</feature>
<dbReference type="Proteomes" id="UP000774326">
    <property type="component" value="Unassembled WGS sequence"/>
</dbReference>
<accession>A0A9P8TJP7</accession>
<dbReference type="GO" id="GO:0016020">
    <property type="term" value="C:membrane"/>
    <property type="evidence" value="ECO:0007669"/>
    <property type="project" value="UniProtKB-SubCell"/>
</dbReference>
<dbReference type="EMBL" id="JAEUBG010003985">
    <property type="protein sequence ID" value="KAH3682068.1"/>
    <property type="molecule type" value="Genomic_DNA"/>
</dbReference>
<feature type="transmembrane region" description="Helical" evidence="7">
    <location>
        <begin position="30"/>
        <end position="50"/>
    </location>
</feature>
<dbReference type="InterPro" id="IPR000612">
    <property type="entry name" value="PMP3"/>
</dbReference>
<keyword evidence="5 7" id="KW-0472">Membrane</keyword>
<dbReference type="Pfam" id="PF01679">
    <property type="entry name" value="Pmp3"/>
    <property type="match status" value="1"/>
</dbReference>
<evidence type="ECO:0000256" key="1">
    <source>
        <dbReference type="ARBA" id="ARBA00004370"/>
    </source>
</evidence>
<dbReference type="PANTHER" id="PTHR21659">
    <property type="entry name" value="HYDROPHOBIC PROTEIN RCI2 LOW TEMPERATURE AND SALT RESPONSIVE PROTEIN LTI6 -RELATED"/>
    <property type="match status" value="1"/>
</dbReference>
<comment type="caution">
    <text evidence="8">The sequence shown here is derived from an EMBL/GenBank/DDBJ whole genome shotgun (WGS) entry which is preliminary data.</text>
</comment>
<evidence type="ECO:0000313" key="8">
    <source>
        <dbReference type="EMBL" id="KAH3682068.1"/>
    </source>
</evidence>
<dbReference type="AlphaFoldDB" id="A0A9P8TJP7"/>
<evidence type="ECO:0000256" key="2">
    <source>
        <dbReference type="ARBA" id="ARBA00009530"/>
    </source>
</evidence>
<evidence type="ECO:0000256" key="4">
    <source>
        <dbReference type="ARBA" id="ARBA00022989"/>
    </source>
</evidence>
<evidence type="ECO:0008006" key="10">
    <source>
        <dbReference type="Google" id="ProtNLM"/>
    </source>
</evidence>